<dbReference type="eggNOG" id="ENOG50331HD">
    <property type="taxonomic scope" value="Bacteria"/>
</dbReference>
<accession>A0A097APM9</accession>
<dbReference type="OrthoDB" id="1730242at2"/>
<dbReference type="STRING" id="2325.TKV_c05830"/>
<evidence type="ECO:0000313" key="3">
    <source>
        <dbReference type="Proteomes" id="UP000029669"/>
    </source>
</evidence>
<evidence type="ECO:0000256" key="1">
    <source>
        <dbReference type="SAM" id="Phobius"/>
    </source>
</evidence>
<keyword evidence="3" id="KW-1185">Reference proteome</keyword>
<dbReference type="EMBL" id="CP009170">
    <property type="protein sequence ID" value="AIS51779.1"/>
    <property type="molecule type" value="Genomic_DNA"/>
</dbReference>
<dbReference type="AlphaFoldDB" id="A0A097APM9"/>
<evidence type="ECO:0000313" key="2">
    <source>
        <dbReference type="EMBL" id="AIS51779.1"/>
    </source>
</evidence>
<proteinExistence type="predicted"/>
<feature type="transmembrane region" description="Helical" evidence="1">
    <location>
        <begin position="41"/>
        <end position="64"/>
    </location>
</feature>
<keyword evidence="1" id="KW-1133">Transmembrane helix</keyword>
<dbReference type="RefSeq" id="WP_003870492.1">
    <property type="nucleotide sequence ID" value="NZ_CP009170.1"/>
</dbReference>
<keyword evidence="1" id="KW-0472">Membrane</keyword>
<dbReference type="HOGENOM" id="CLU_191604_0_0_9"/>
<feature type="transmembrane region" description="Helical" evidence="1">
    <location>
        <begin position="12"/>
        <end position="29"/>
    </location>
</feature>
<dbReference type="Proteomes" id="UP000029669">
    <property type="component" value="Chromosome"/>
</dbReference>
<organism evidence="2 3">
    <name type="scientific">Thermoanaerobacter kivui</name>
    <name type="common">Acetogenium kivui</name>
    <dbReference type="NCBI Taxonomy" id="2325"/>
    <lineage>
        <taxon>Bacteria</taxon>
        <taxon>Bacillati</taxon>
        <taxon>Bacillota</taxon>
        <taxon>Clostridia</taxon>
        <taxon>Thermoanaerobacterales</taxon>
        <taxon>Thermoanaerobacteraceae</taxon>
        <taxon>Thermoanaerobacter</taxon>
    </lineage>
</organism>
<sequence>MFSISRVQRKIFYLLLGVVWFSTGFYAMFHDSFLNGLKIMAFGSAFMLIVFAIQTYVIKMIQLYDSNLQKQHKKLKKKKMK</sequence>
<reference evidence="3" key="1">
    <citation type="journal article" date="2015" name="Genome Announc.">
        <title>Whole-Genome Sequences of 80 Environmental and Clinical Isolates of Burkholderia pseudomallei.</title>
        <authorList>
            <person name="Johnson S.L."/>
            <person name="Baker A.L."/>
            <person name="Chain P.S."/>
            <person name="Currie B.J."/>
            <person name="Daligault H.E."/>
            <person name="Davenport K.W."/>
            <person name="Davis C.B."/>
            <person name="Inglis T.J."/>
            <person name="Kaestli M."/>
            <person name="Koren S."/>
            <person name="Mayo M."/>
            <person name="Merritt A.J."/>
            <person name="Price E.P."/>
            <person name="Sarovich D.S."/>
            <person name="Warner J."/>
            <person name="Rosovitz M.J."/>
        </authorList>
    </citation>
    <scope>NUCLEOTIDE SEQUENCE [LARGE SCALE GENOMIC DNA]</scope>
    <source>
        <strain evidence="3">DSM 2030</strain>
    </source>
</reference>
<protein>
    <submittedName>
        <fullName evidence="2">Uncharacterized protein</fullName>
    </submittedName>
</protein>
<name>A0A097APM9_THEKI</name>
<dbReference type="KEGG" id="tki:TKV_c05830"/>
<keyword evidence="1" id="KW-0812">Transmembrane</keyword>
<gene>
    <name evidence="2" type="ORF">TKV_c05830</name>
</gene>